<evidence type="ECO:0000313" key="2">
    <source>
        <dbReference type="Proteomes" id="UP000828941"/>
    </source>
</evidence>
<dbReference type="EMBL" id="CM039439">
    <property type="protein sequence ID" value="KAI4296247.1"/>
    <property type="molecule type" value="Genomic_DNA"/>
</dbReference>
<dbReference type="Proteomes" id="UP000828941">
    <property type="component" value="Chromosome 14"/>
</dbReference>
<keyword evidence="2" id="KW-1185">Reference proteome</keyword>
<reference evidence="1 2" key="1">
    <citation type="journal article" date="2022" name="DNA Res.">
        <title>Chromosomal-level genome assembly of the orchid tree Bauhinia variegata (Leguminosae; Cercidoideae) supports the allotetraploid origin hypothesis of Bauhinia.</title>
        <authorList>
            <person name="Zhong Y."/>
            <person name="Chen Y."/>
            <person name="Zheng D."/>
            <person name="Pang J."/>
            <person name="Liu Y."/>
            <person name="Luo S."/>
            <person name="Meng S."/>
            <person name="Qian L."/>
            <person name="Wei D."/>
            <person name="Dai S."/>
            <person name="Zhou R."/>
        </authorList>
    </citation>
    <scope>NUCLEOTIDE SEQUENCE [LARGE SCALE GENOMIC DNA]</scope>
    <source>
        <strain evidence="1">BV-YZ2020</strain>
    </source>
</reference>
<sequence length="386" mass="43222">MEDGERLDEKSFLNGDAYIGKIKSVLPHGKGKYTWSDGTVYEGDWEEGKRTGKGLIVWPSGASYEGEFSGGYLHGHGTFKTPDGSIYTGTWRMSAQHGIGRKEYSNLDFYEGLWKEGIREGSGRYSWNNGDMFTGNWIRGKIEGRGVMKWTNGDIFDGWWLNGVRHGSGVYRFGDGGLYIGTWSKGLKDGKGTFYPAGSKQPSLRKWSRSLSCNSGPLLNSKENGARKSRVKRCTSEKVSASGSLGSSFHISLSQRTSSLDENVMLCDHALEGVSHDSSHNFAQTFGEGQPEEPHQSNSVHEREYMQGVLIMERIRKHSESSDKNKRQNKFSVKQVKKSSCLDIFRGRRSYYLKLNLQLGIRYTVGKITPVPARDVRSSDFGVELE</sequence>
<proteinExistence type="predicted"/>
<comment type="caution">
    <text evidence="1">The sequence shown here is derived from an EMBL/GenBank/DDBJ whole genome shotgun (WGS) entry which is preliminary data.</text>
</comment>
<protein>
    <submittedName>
        <fullName evidence="1">Uncharacterized protein</fullName>
    </submittedName>
</protein>
<accession>A0ACB9KH53</accession>
<evidence type="ECO:0000313" key="1">
    <source>
        <dbReference type="EMBL" id="KAI4296247.1"/>
    </source>
</evidence>
<organism evidence="1 2">
    <name type="scientific">Bauhinia variegata</name>
    <name type="common">Purple orchid tree</name>
    <name type="synonym">Phanera variegata</name>
    <dbReference type="NCBI Taxonomy" id="167791"/>
    <lineage>
        <taxon>Eukaryota</taxon>
        <taxon>Viridiplantae</taxon>
        <taxon>Streptophyta</taxon>
        <taxon>Embryophyta</taxon>
        <taxon>Tracheophyta</taxon>
        <taxon>Spermatophyta</taxon>
        <taxon>Magnoliopsida</taxon>
        <taxon>eudicotyledons</taxon>
        <taxon>Gunneridae</taxon>
        <taxon>Pentapetalae</taxon>
        <taxon>rosids</taxon>
        <taxon>fabids</taxon>
        <taxon>Fabales</taxon>
        <taxon>Fabaceae</taxon>
        <taxon>Cercidoideae</taxon>
        <taxon>Cercideae</taxon>
        <taxon>Bauhiniinae</taxon>
        <taxon>Bauhinia</taxon>
    </lineage>
</organism>
<gene>
    <name evidence="1" type="ORF">L6164_036220</name>
</gene>
<name>A0ACB9KH53_BAUVA</name>